<name>A0ABT9WXX5_9BACI</name>
<dbReference type="EMBL" id="JAUSTT010000032">
    <property type="protein sequence ID" value="MDQ0178036.1"/>
    <property type="molecule type" value="Genomic_DNA"/>
</dbReference>
<comment type="caution">
    <text evidence="1">The sequence shown here is derived from an EMBL/GenBank/DDBJ whole genome shotgun (WGS) entry which is preliminary data.</text>
</comment>
<evidence type="ECO:0000313" key="2">
    <source>
        <dbReference type="Proteomes" id="UP001223586"/>
    </source>
</evidence>
<gene>
    <name evidence="1" type="ORF">J2S08_003930</name>
</gene>
<organism evidence="1 2">
    <name type="scientific">Bacillus chungangensis</name>
    <dbReference type="NCBI Taxonomy" id="587633"/>
    <lineage>
        <taxon>Bacteria</taxon>
        <taxon>Bacillati</taxon>
        <taxon>Bacillota</taxon>
        <taxon>Bacilli</taxon>
        <taxon>Bacillales</taxon>
        <taxon>Bacillaceae</taxon>
        <taxon>Bacillus</taxon>
    </lineage>
</organism>
<keyword evidence="2" id="KW-1185">Reference proteome</keyword>
<sequence length="42" mass="5076">MRTEEALPQRFPYDIEAYIKGKEHLVLEIERKAFVWHQGTNM</sequence>
<dbReference type="Proteomes" id="UP001223586">
    <property type="component" value="Unassembled WGS sequence"/>
</dbReference>
<protein>
    <submittedName>
        <fullName evidence="1">Uncharacterized protein</fullName>
    </submittedName>
</protein>
<reference evidence="1 2" key="1">
    <citation type="submission" date="2023-07" db="EMBL/GenBank/DDBJ databases">
        <title>Genomic Encyclopedia of Type Strains, Phase IV (KMG-IV): sequencing the most valuable type-strain genomes for metagenomic binning, comparative biology and taxonomic classification.</title>
        <authorList>
            <person name="Goeker M."/>
        </authorList>
    </citation>
    <scope>NUCLEOTIDE SEQUENCE [LARGE SCALE GENOMIC DNA]</scope>
    <source>
        <strain evidence="1 2">DSM 23837</strain>
    </source>
</reference>
<accession>A0ABT9WXX5</accession>
<proteinExistence type="predicted"/>
<evidence type="ECO:0000313" key="1">
    <source>
        <dbReference type="EMBL" id="MDQ0178036.1"/>
    </source>
</evidence>